<comment type="similarity">
    <text evidence="2 10">Belongs to the zinc-containing alcohol dehydrogenase family.</text>
</comment>
<evidence type="ECO:0000256" key="9">
    <source>
        <dbReference type="ARBA" id="ARBA00049243"/>
    </source>
</evidence>
<dbReference type="InterPro" id="IPR013154">
    <property type="entry name" value="ADH-like_N"/>
</dbReference>
<comment type="catalytic activity">
    <reaction evidence="8">
        <text>a secondary alcohol + NAD(+) = a ketone + NADH + H(+)</text>
        <dbReference type="Rhea" id="RHEA:10740"/>
        <dbReference type="ChEBI" id="CHEBI:15378"/>
        <dbReference type="ChEBI" id="CHEBI:17087"/>
        <dbReference type="ChEBI" id="CHEBI:35681"/>
        <dbReference type="ChEBI" id="CHEBI:57540"/>
        <dbReference type="ChEBI" id="CHEBI:57945"/>
        <dbReference type="EC" id="1.1.1.1"/>
    </reaction>
</comment>
<gene>
    <name evidence="12" type="ORF">H1R19_21110</name>
</gene>
<dbReference type="GO" id="GO:0005829">
    <property type="term" value="C:cytosol"/>
    <property type="evidence" value="ECO:0007669"/>
    <property type="project" value="TreeGrafter"/>
</dbReference>
<keyword evidence="4 10" id="KW-0479">Metal-binding</keyword>
<dbReference type="AlphaFoldDB" id="A0A7D7LW09"/>
<evidence type="ECO:0000256" key="4">
    <source>
        <dbReference type="ARBA" id="ARBA00022723"/>
    </source>
</evidence>
<sequence length="373" mass="38946">MKTKGALLWEPGTNSGWSVEEIEIDDPNHNEVLVKLAATGICHSDDHVDTGDIPLDWAPLLGGHEGAGVVEKVGPGVTDLEVGDHVVFSFLPACGKCIPCVAGDQNLCDLGAGVLGGVTLDGDHRVHARGKGVGAMCFLGTFSPYVVAPLNSVIKIDKSIPLDKAALVGCGVPTGWGSAVYAAETQIGDTVVVFGVGGVGMNAVQGAKFAGATQIVAVDPVASKREKALEFGATHTATDADEALAIVEDITNGRLADRAIFTVGVGDGKLIQGMNALVRKGGVMVCTSAAPALQTEISINLLELTMSGKRFQGALFGSCAPRNDIPMLLDLYMRGDLKLDELVTTRYKLEDINQAVADLREGKNIRGLIVYDE</sequence>
<dbReference type="GO" id="GO:0008270">
    <property type="term" value="F:zinc ion binding"/>
    <property type="evidence" value="ECO:0007669"/>
    <property type="project" value="InterPro"/>
</dbReference>
<dbReference type="InterPro" id="IPR020843">
    <property type="entry name" value="ER"/>
</dbReference>
<evidence type="ECO:0000256" key="10">
    <source>
        <dbReference type="RuleBase" id="RU361277"/>
    </source>
</evidence>
<evidence type="ECO:0000313" key="12">
    <source>
        <dbReference type="EMBL" id="QMT01299.1"/>
    </source>
</evidence>
<dbReference type="Pfam" id="PF08240">
    <property type="entry name" value="ADH_N"/>
    <property type="match status" value="1"/>
</dbReference>
<dbReference type="PANTHER" id="PTHR43880:SF12">
    <property type="entry name" value="ALCOHOL DEHYDROGENASE CLASS-3"/>
    <property type="match status" value="1"/>
</dbReference>
<dbReference type="KEGG" id="gji:H1R19_21110"/>
<dbReference type="Gene3D" id="3.40.50.720">
    <property type="entry name" value="NAD(P)-binding Rossmann-like Domain"/>
    <property type="match status" value="1"/>
</dbReference>
<protein>
    <recommendedName>
        <fullName evidence="3">alcohol dehydrogenase</fullName>
        <ecNumber evidence="3">1.1.1.1</ecNumber>
    </recommendedName>
</protein>
<dbReference type="GO" id="GO:0051903">
    <property type="term" value="F:S-(hydroxymethyl)glutathione dehydrogenase [NAD(P)+] activity"/>
    <property type="evidence" value="ECO:0007669"/>
    <property type="project" value="TreeGrafter"/>
</dbReference>
<feature type="domain" description="Enoyl reductase (ER)" evidence="11">
    <location>
        <begin position="12"/>
        <end position="370"/>
    </location>
</feature>
<evidence type="ECO:0000313" key="13">
    <source>
        <dbReference type="Proteomes" id="UP000515663"/>
    </source>
</evidence>
<dbReference type="GO" id="GO:0046294">
    <property type="term" value="P:formaldehyde catabolic process"/>
    <property type="evidence" value="ECO:0007669"/>
    <property type="project" value="TreeGrafter"/>
</dbReference>
<dbReference type="Pfam" id="PF00107">
    <property type="entry name" value="ADH_zinc_N"/>
    <property type="match status" value="1"/>
</dbReference>
<dbReference type="SMART" id="SM00829">
    <property type="entry name" value="PKS_ER"/>
    <property type="match status" value="1"/>
</dbReference>
<dbReference type="NCBIfam" id="TIGR03989">
    <property type="entry name" value="Rxyl_3153"/>
    <property type="match status" value="1"/>
</dbReference>
<dbReference type="RefSeq" id="WP_188328253.1">
    <property type="nucleotide sequence ID" value="NZ_CP059491.1"/>
</dbReference>
<evidence type="ECO:0000256" key="5">
    <source>
        <dbReference type="ARBA" id="ARBA00022833"/>
    </source>
</evidence>
<dbReference type="EC" id="1.1.1.1" evidence="3"/>
<evidence type="ECO:0000256" key="1">
    <source>
        <dbReference type="ARBA" id="ARBA00001947"/>
    </source>
</evidence>
<evidence type="ECO:0000256" key="8">
    <source>
        <dbReference type="ARBA" id="ARBA00049164"/>
    </source>
</evidence>
<name>A0A7D7LW09_9ACTN</name>
<dbReference type="GO" id="GO:0004022">
    <property type="term" value="F:alcohol dehydrogenase (NAD+) activity"/>
    <property type="evidence" value="ECO:0007669"/>
    <property type="project" value="UniProtKB-EC"/>
</dbReference>
<keyword evidence="5 10" id="KW-0862">Zinc</keyword>
<dbReference type="CDD" id="cd08279">
    <property type="entry name" value="Zn_ADH_class_III"/>
    <property type="match status" value="1"/>
</dbReference>
<dbReference type="SUPFAM" id="SSF50129">
    <property type="entry name" value="GroES-like"/>
    <property type="match status" value="2"/>
</dbReference>
<dbReference type="PANTHER" id="PTHR43880">
    <property type="entry name" value="ALCOHOL DEHYDROGENASE"/>
    <property type="match status" value="1"/>
</dbReference>
<dbReference type="Gene3D" id="3.90.180.10">
    <property type="entry name" value="Medium-chain alcohol dehydrogenases, catalytic domain"/>
    <property type="match status" value="1"/>
</dbReference>
<evidence type="ECO:0000256" key="6">
    <source>
        <dbReference type="ARBA" id="ARBA00023002"/>
    </source>
</evidence>
<dbReference type="InterPro" id="IPR002328">
    <property type="entry name" value="ADH_Zn_CS"/>
</dbReference>
<accession>A0A7D7LW09</accession>
<reference evidence="13" key="1">
    <citation type="submission" date="2020-07" db="EMBL/GenBank/DDBJ databases">
        <title>novel species isolated from the respiratory tract of Marmot.</title>
        <authorList>
            <person name="Zhang G."/>
        </authorList>
    </citation>
    <scope>NUCLEOTIDE SEQUENCE [LARGE SCALE GENOMIC DNA]</scope>
    <source>
        <strain evidence="13">686</strain>
    </source>
</reference>
<evidence type="ECO:0000256" key="2">
    <source>
        <dbReference type="ARBA" id="ARBA00008072"/>
    </source>
</evidence>
<evidence type="ECO:0000256" key="3">
    <source>
        <dbReference type="ARBA" id="ARBA00013190"/>
    </source>
</evidence>
<comment type="catalytic activity">
    <reaction evidence="9">
        <text>a primary alcohol + NAD(+) = an aldehyde + NADH + H(+)</text>
        <dbReference type="Rhea" id="RHEA:10736"/>
        <dbReference type="ChEBI" id="CHEBI:15378"/>
        <dbReference type="ChEBI" id="CHEBI:15734"/>
        <dbReference type="ChEBI" id="CHEBI:17478"/>
        <dbReference type="ChEBI" id="CHEBI:57540"/>
        <dbReference type="ChEBI" id="CHEBI:57945"/>
        <dbReference type="EC" id="1.1.1.1"/>
    </reaction>
</comment>
<dbReference type="Proteomes" id="UP000515663">
    <property type="component" value="Chromosome"/>
</dbReference>
<dbReference type="InterPro" id="IPR011032">
    <property type="entry name" value="GroES-like_sf"/>
</dbReference>
<keyword evidence="13" id="KW-1185">Reference proteome</keyword>
<dbReference type="InterPro" id="IPR023921">
    <property type="entry name" value="ADH_Zn_actinomycetes"/>
</dbReference>
<dbReference type="PROSITE" id="PS00059">
    <property type="entry name" value="ADH_ZINC"/>
    <property type="match status" value="1"/>
</dbReference>
<comment type="cofactor">
    <cofactor evidence="1 10">
        <name>Zn(2+)</name>
        <dbReference type="ChEBI" id="CHEBI:29105"/>
    </cofactor>
</comment>
<dbReference type="SUPFAM" id="SSF51735">
    <property type="entry name" value="NAD(P)-binding Rossmann-fold domains"/>
    <property type="match status" value="1"/>
</dbReference>
<proteinExistence type="inferred from homology"/>
<dbReference type="InterPro" id="IPR013149">
    <property type="entry name" value="ADH-like_C"/>
</dbReference>
<dbReference type="InterPro" id="IPR036291">
    <property type="entry name" value="NAD(P)-bd_dom_sf"/>
</dbReference>
<evidence type="ECO:0000256" key="7">
    <source>
        <dbReference type="ARBA" id="ARBA00023027"/>
    </source>
</evidence>
<keyword evidence="6 12" id="KW-0560">Oxidoreductase</keyword>
<organism evidence="12 13">
    <name type="scientific">Gordonia jinghuaiqii</name>
    <dbReference type="NCBI Taxonomy" id="2758710"/>
    <lineage>
        <taxon>Bacteria</taxon>
        <taxon>Bacillati</taxon>
        <taxon>Actinomycetota</taxon>
        <taxon>Actinomycetes</taxon>
        <taxon>Mycobacteriales</taxon>
        <taxon>Gordoniaceae</taxon>
        <taxon>Gordonia</taxon>
    </lineage>
</organism>
<keyword evidence="7" id="KW-0520">NAD</keyword>
<dbReference type="EMBL" id="CP059491">
    <property type="protein sequence ID" value="QMT01299.1"/>
    <property type="molecule type" value="Genomic_DNA"/>
</dbReference>
<evidence type="ECO:0000259" key="11">
    <source>
        <dbReference type="SMART" id="SM00829"/>
    </source>
</evidence>